<dbReference type="GO" id="GO:0016829">
    <property type="term" value="F:lyase activity"/>
    <property type="evidence" value="ECO:0007669"/>
    <property type="project" value="UniProtKB-KW"/>
</dbReference>
<keyword evidence="3" id="KW-0456">Lyase</keyword>
<dbReference type="RefSeq" id="WP_012828520.1">
    <property type="nucleotide sequence ID" value="NC_013440.1"/>
</dbReference>
<feature type="region of interest" description="Disordered" evidence="1">
    <location>
        <begin position="226"/>
        <end position="248"/>
    </location>
</feature>
<keyword evidence="4" id="KW-1185">Reference proteome</keyword>
<feature type="signal peptide" evidence="2">
    <location>
        <begin position="1"/>
        <end position="25"/>
    </location>
</feature>
<proteinExistence type="predicted"/>
<name>D0LV79_HALO1</name>
<dbReference type="EMBL" id="CP001804">
    <property type="protein sequence ID" value="ACY15920.1"/>
    <property type="molecule type" value="Genomic_DNA"/>
</dbReference>
<evidence type="ECO:0000256" key="1">
    <source>
        <dbReference type="SAM" id="MobiDB-lite"/>
    </source>
</evidence>
<sequence length="287" mass="27790">MAERGLRAALLAASALLVAALAASAAGTAGAAPRAPGAGAAAGAVVADVGDEGARVDWTRGLILAPGAAPGDIRAPSPDLARVGALRRARAQAGARLLAAARALPVGERSVGERLAGDPAAAAALERAAADAAVLELSYGSDGSTVLRAGLPLARVRRIAGAAGAAAAPALVALPTPAAKPPTAVIVDARAVLAQPRLDLHLRAGAAVYAGPTVFYRASAAGARAPAGRGRRAGPAQRDPRRGARPAMTRATGPLEAAGALPVALAPAALDAANAAGALVIVILGRP</sequence>
<dbReference type="HOGENOM" id="CLU_968974_0_0_7"/>
<evidence type="ECO:0000313" key="3">
    <source>
        <dbReference type="EMBL" id="ACY15920.1"/>
    </source>
</evidence>
<evidence type="ECO:0000313" key="4">
    <source>
        <dbReference type="Proteomes" id="UP000001880"/>
    </source>
</evidence>
<feature type="compositionally biased region" description="Low complexity" evidence="1">
    <location>
        <begin position="226"/>
        <end position="237"/>
    </location>
</feature>
<keyword evidence="2" id="KW-0732">Signal</keyword>
<organism evidence="3 4">
    <name type="scientific">Haliangium ochraceum (strain DSM 14365 / JCM 11303 / SMP-2)</name>
    <dbReference type="NCBI Taxonomy" id="502025"/>
    <lineage>
        <taxon>Bacteria</taxon>
        <taxon>Pseudomonadati</taxon>
        <taxon>Myxococcota</taxon>
        <taxon>Polyangia</taxon>
        <taxon>Haliangiales</taxon>
        <taxon>Kofleriaceae</taxon>
        <taxon>Haliangium</taxon>
    </lineage>
</organism>
<reference evidence="3 4" key="1">
    <citation type="journal article" date="2010" name="Stand. Genomic Sci.">
        <title>Complete genome sequence of Haliangium ochraceum type strain (SMP-2).</title>
        <authorList>
            <consortium name="US DOE Joint Genome Institute (JGI-PGF)"/>
            <person name="Ivanova N."/>
            <person name="Daum C."/>
            <person name="Lang E."/>
            <person name="Abt B."/>
            <person name="Kopitz M."/>
            <person name="Saunders E."/>
            <person name="Lapidus A."/>
            <person name="Lucas S."/>
            <person name="Glavina Del Rio T."/>
            <person name="Nolan M."/>
            <person name="Tice H."/>
            <person name="Copeland A."/>
            <person name="Cheng J.F."/>
            <person name="Chen F."/>
            <person name="Bruce D."/>
            <person name="Goodwin L."/>
            <person name="Pitluck S."/>
            <person name="Mavromatis K."/>
            <person name="Pati A."/>
            <person name="Mikhailova N."/>
            <person name="Chen A."/>
            <person name="Palaniappan K."/>
            <person name="Land M."/>
            <person name="Hauser L."/>
            <person name="Chang Y.J."/>
            <person name="Jeffries C.D."/>
            <person name="Detter J.C."/>
            <person name="Brettin T."/>
            <person name="Rohde M."/>
            <person name="Goker M."/>
            <person name="Bristow J."/>
            <person name="Markowitz V."/>
            <person name="Eisen J.A."/>
            <person name="Hugenholtz P."/>
            <person name="Kyrpides N.C."/>
            <person name="Klenk H.P."/>
        </authorList>
    </citation>
    <scope>NUCLEOTIDE SEQUENCE [LARGE SCALE GENOMIC DNA]</scope>
    <source>
        <strain evidence="4">DSM 14365 / CIP 107738 / JCM 11303 / AJ 13395 / SMP-2</strain>
    </source>
</reference>
<evidence type="ECO:0000256" key="2">
    <source>
        <dbReference type="SAM" id="SignalP"/>
    </source>
</evidence>
<accession>D0LV79</accession>
<dbReference type="KEGG" id="hoh:Hoch_3418"/>
<feature type="chain" id="PRO_5003011563" evidence="2">
    <location>
        <begin position="26"/>
        <end position="287"/>
    </location>
</feature>
<dbReference type="AlphaFoldDB" id="D0LV79"/>
<dbReference type="Proteomes" id="UP000001880">
    <property type="component" value="Chromosome"/>
</dbReference>
<dbReference type="STRING" id="502025.Hoch_3418"/>
<protein>
    <submittedName>
        <fullName evidence="3">Heat repeat-containing PBS lyase</fullName>
    </submittedName>
</protein>
<gene>
    <name evidence="3" type="ordered locus">Hoch_3418</name>
</gene>